<feature type="region of interest" description="Disordered" evidence="1">
    <location>
        <begin position="1"/>
        <end position="73"/>
    </location>
</feature>
<feature type="compositionally biased region" description="Basic and acidic residues" evidence="1">
    <location>
        <begin position="31"/>
        <end position="52"/>
    </location>
</feature>
<protein>
    <submittedName>
        <fullName evidence="2">Uncharacterized protein</fullName>
    </submittedName>
</protein>
<reference evidence="2" key="1">
    <citation type="submission" date="2022-12" db="EMBL/GenBank/DDBJ databases">
        <authorList>
            <person name="Petersen C."/>
        </authorList>
    </citation>
    <scope>NUCLEOTIDE SEQUENCE</scope>
    <source>
        <strain evidence="2">IBT 16125</strain>
    </source>
</reference>
<accession>A0AAD6G0H8</accession>
<sequence length="448" mass="51937">MANWPTDKEIKANPSKRRHGANDPNSATNSEEDRQLELDILERIRKANEADRGLPIPDPRAKPTREPPEDHYYPCQWAGVDPKELSEDATSLDHNMYQWTYNYADKDNDGIEARMTAKEKQAIIDYLCDWCLFDDWDSLVASFSPLTHLNRFHLLLTATVLKNVFERVVRNPFFYIDLEEEWDGSGSDLPPPHGAELNKMFQKALKVSEASAHHWRASTVKLFNRYQEYDELDTPLMAKDPTPGIRSYNLRERCIDQFTSDMLDSSSLIAPMLSPRKLSLDQIKLRYQGIRECYKTASDMAVRFYIQRAGIKFDESVKEVAAYKIPRDDEHALNRWVASVFNCSGTNTDDLFEGKRAVMVLWPATWIIQWKVSPDVRERWQEMDAKYPPNYDLAYRDARGSIMVSYHRVLFWLRKTEGNLRLQSDAGSDLVGSFKIVFIELLAQRTAF</sequence>
<evidence type="ECO:0000313" key="2">
    <source>
        <dbReference type="EMBL" id="KAJ5439707.1"/>
    </source>
</evidence>
<evidence type="ECO:0000256" key="1">
    <source>
        <dbReference type="SAM" id="MobiDB-lite"/>
    </source>
</evidence>
<dbReference type="RefSeq" id="XP_056762936.1">
    <property type="nucleotide sequence ID" value="XM_056914087.1"/>
</dbReference>
<feature type="compositionally biased region" description="Basic and acidic residues" evidence="1">
    <location>
        <begin position="59"/>
        <end position="72"/>
    </location>
</feature>
<proteinExistence type="predicted"/>
<dbReference type="GeneID" id="81604330"/>
<evidence type="ECO:0000313" key="3">
    <source>
        <dbReference type="Proteomes" id="UP001213681"/>
    </source>
</evidence>
<reference evidence="2" key="2">
    <citation type="journal article" date="2023" name="IMA Fungus">
        <title>Comparative genomic study of the Penicillium genus elucidates a diverse pangenome and 15 lateral gene transfer events.</title>
        <authorList>
            <person name="Petersen C."/>
            <person name="Sorensen T."/>
            <person name="Nielsen M.R."/>
            <person name="Sondergaard T.E."/>
            <person name="Sorensen J.L."/>
            <person name="Fitzpatrick D.A."/>
            <person name="Frisvad J.C."/>
            <person name="Nielsen K.L."/>
        </authorList>
    </citation>
    <scope>NUCLEOTIDE SEQUENCE</scope>
    <source>
        <strain evidence="2">IBT 16125</strain>
    </source>
</reference>
<feature type="compositionally biased region" description="Basic and acidic residues" evidence="1">
    <location>
        <begin position="1"/>
        <end position="11"/>
    </location>
</feature>
<keyword evidence="3" id="KW-1185">Reference proteome</keyword>
<dbReference type="AlphaFoldDB" id="A0AAD6G0H8"/>
<dbReference type="EMBL" id="JAPVEA010000008">
    <property type="protein sequence ID" value="KAJ5439707.1"/>
    <property type="molecule type" value="Genomic_DNA"/>
</dbReference>
<comment type="caution">
    <text evidence="2">The sequence shown here is derived from an EMBL/GenBank/DDBJ whole genome shotgun (WGS) entry which is preliminary data.</text>
</comment>
<name>A0AAD6G0H8_9EURO</name>
<organism evidence="2 3">
    <name type="scientific">Penicillium daleae</name>
    <dbReference type="NCBI Taxonomy" id="63821"/>
    <lineage>
        <taxon>Eukaryota</taxon>
        <taxon>Fungi</taxon>
        <taxon>Dikarya</taxon>
        <taxon>Ascomycota</taxon>
        <taxon>Pezizomycotina</taxon>
        <taxon>Eurotiomycetes</taxon>
        <taxon>Eurotiomycetidae</taxon>
        <taxon>Eurotiales</taxon>
        <taxon>Aspergillaceae</taxon>
        <taxon>Penicillium</taxon>
    </lineage>
</organism>
<gene>
    <name evidence="2" type="ORF">N7458_010705</name>
</gene>
<dbReference type="Proteomes" id="UP001213681">
    <property type="component" value="Unassembled WGS sequence"/>
</dbReference>